<evidence type="ECO:0000313" key="1">
    <source>
        <dbReference type="EMBL" id="CAA9466204.1"/>
    </source>
</evidence>
<organism evidence="1">
    <name type="scientific">uncultured Rubrobacteraceae bacterium</name>
    <dbReference type="NCBI Taxonomy" id="349277"/>
    <lineage>
        <taxon>Bacteria</taxon>
        <taxon>Bacillati</taxon>
        <taxon>Actinomycetota</taxon>
        <taxon>Rubrobacteria</taxon>
        <taxon>Rubrobacterales</taxon>
        <taxon>Rubrobacteraceae</taxon>
        <taxon>environmental samples</taxon>
    </lineage>
</organism>
<dbReference type="AlphaFoldDB" id="A0A6J4R7E3"/>
<name>A0A6J4R7E3_9ACTN</name>
<gene>
    <name evidence="1" type="ORF">AVDCRST_MAG05-77</name>
</gene>
<protein>
    <submittedName>
        <fullName evidence="1">Uncharacterized protein</fullName>
    </submittedName>
</protein>
<proteinExistence type="predicted"/>
<reference evidence="1" key="1">
    <citation type="submission" date="2020-02" db="EMBL/GenBank/DDBJ databases">
        <authorList>
            <person name="Meier V. D."/>
        </authorList>
    </citation>
    <scope>NUCLEOTIDE SEQUENCE</scope>
    <source>
        <strain evidence="1">AVDCRST_MAG05</strain>
    </source>
</reference>
<accession>A0A6J4R7E3</accession>
<dbReference type="EMBL" id="CADCVM010000015">
    <property type="protein sequence ID" value="CAA9466204.1"/>
    <property type="molecule type" value="Genomic_DNA"/>
</dbReference>
<sequence length="46" mass="5297">MSPILPVQCSPFRRRSIKRVFGEIRRTGRGRAGAGRDEIFVKLLRI</sequence>